<gene>
    <name evidence="12" type="primary">tsaE</name>
    <name evidence="12" type="ORF">PY649_12945</name>
</gene>
<evidence type="ECO:0000256" key="4">
    <source>
        <dbReference type="ARBA" id="ARBA00022490"/>
    </source>
</evidence>
<dbReference type="Gene3D" id="3.90.1200.10">
    <property type="match status" value="1"/>
</dbReference>
<sequence length="503" mass="55857">MTAANTSISLFLADDTATTRLGEDLALALKAGDCLALSGDLGAGKSSLARALLRAMADDAELDVPSPTFTLVQSYELRIPVSHFDLYRLGDPSELDELGFDEALQTGICLVEWPEMAEGELPKEHIDLKLEHEAEGRRATIMAPAKQFARIQRVLAIRAFLDAHGYAGAGRRFLTGDASLRAYEAIHPHGAGKRVILMDWPRLPEGPPVLDGKPYPKVAHLAWDAYPFVAIANVLRENGFAAPEIFAADYDQGILLIEDLGTDGVLDEEGKPIADRYRASVACLAHLHSFHIPRDIHVTPDHVHHIPDFDRTAMKMEARLLIDWHLPWKRGVPASDEERAEYLAIWDGLIDELDSAEKNLLLRDFHSPNIIWRAKEKGIQRIGLIDFQDAMIGPTAYDLASIVQDARVTIERDLHDQLMADYLSLRHAQGGFDEAKFLKSWAIVSAQRNCKLAGLWVRLLQRDGKPGYMKHMPRTLAYLAVAFEHEALAPLREWCAQAGIGSV</sequence>
<keyword evidence="6" id="KW-0479">Metal-binding</keyword>
<evidence type="ECO:0000313" key="12">
    <source>
        <dbReference type="EMBL" id="MDL2399807.1"/>
    </source>
</evidence>
<evidence type="ECO:0000256" key="1">
    <source>
        <dbReference type="ARBA" id="ARBA00004496"/>
    </source>
</evidence>
<dbReference type="SUPFAM" id="SSF56112">
    <property type="entry name" value="Protein kinase-like (PK-like)"/>
    <property type="match status" value="1"/>
</dbReference>
<proteinExistence type="inferred from homology"/>
<protein>
    <recommendedName>
        <fullName evidence="3">tRNA threonylcarbamoyladenosine biosynthesis protein TsaE</fullName>
    </recommendedName>
    <alternativeName>
        <fullName evidence="10">t(6)A37 threonylcarbamoyladenosine biosynthesis protein TsaE</fullName>
    </alternativeName>
</protein>
<evidence type="ECO:0000256" key="9">
    <source>
        <dbReference type="ARBA" id="ARBA00022842"/>
    </source>
</evidence>
<dbReference type="Gene3D" id="3.40.50.300">
    <property type="entry name" value="P-loop containing nucleotide triphosphate hydrolases"/>
    <property type="match status" value="1"/>
</dbReference>
<dbReference type="Pfam" id="PF01636">
    <property type="entry name" value="APH"/>
    <property type="match status" value="1"/>
</dbReference>
<keyword evidence="8" id="KW-0067">ATP-binding</keyword>
<keyword evidence="5" id="KW-0819">tRNA processing</keyword>
<keyword evidence="13" id="KW-1185">Reference proteome</keyword>
<dbReference type="SUPFAM" id="SSF52540">
    <property type="entry name" value="P-loop containing nucleoside triphosphate hydrolases"/>
    <property type="match status" value="1"/>
</dbReference>
<evidence type="ECO:0000256" key="8">
    <source>
        <dbReference type="ARBA" id="ARBA00022840"/>
    </source>
</evidence>
<feature type="domain" description="Aminoglycoside phosphotransferase" evidence="11">
    <location>
        <begin position="172"/>
        <end position="430"/>
    </location>
</feature>
<evidence type="ECO:0000256" key="7">
    <source>
        <dbReference type="ARBA" id="ARBA00022741"/>
    </source>
</evidence>
<dbReference type="InterPro" id="IPR003442">
    <property type="entry name" value="T6A_TsaE"/>
</dbReference>
<dbReference type="EMBL" id="JARFYM010000008">
    <property type="protein sequence ID" value="MDL2399807.1"/>
    <property type="molecule type" value="Genomic_DNA"/>
</dbReference>
<dbReference type="NCBIfam" id="TIGR00150">
    <property type="entry name" value="T6A_YjeE"/>
    <property type="match status" value="1"/>
</dbReference>
<dbReference type="PIRSF" id="PIRSF036599">
    <property type="entry name" value="AtpPhos"/>
    <property type="match status" value="1"/>
</dbReference>
<dbReference type="InterPro" id="IPR027417">
    <property type="entry name" value="P-loop_NTPase"/>
</dbReference>
<keyword evidence="9" id="KW-0460">Magnesium</keyword>
<evidence type="ECO:0000256" key="2">
    <source>
        <dbReference type="ARBA" id="ARBA00007599"/>
    </source>
</evidence>
<organism evidence="12 13">
    <name type="scientific">Rhizobium mayense</name>
    <dbReference type="NCBI Taxonomy" id="1312184"/>
    <lineage>
        <taxon>Bacteria</taxon>
        <taxon>Pseudomonadati</taxon>
        <taxon>Pseudomonadota</taxon>
        <taxon>Alphaproteobacteria</taxon>
        <taxon>Hyphomicrobiales</taxon>
        <taxon>Rhizobiaceae</taxon>
        <taxon>Rhizobium/Agrobacterium group</taxon>
        <taxon>Rhizobium</taxon>
    </lineage>
</organism>
<dbReference type="Gene3D" id="3.30.200.20">
    <property type="entry name" value="Phosphorylase Kinase, domain 1"/>
    <property type="match status" value="1"/>
</dbReference>
<reference evidence="12" key="1">
    <citation type="submission" date="2023-06" db="EMBL/GenBank/DDBJ databases">
        <title>Phylogenetic Diversity of Rhizobium strains.</title>
        <authorList>
            <person name="Moura F.T."/>
            <person name="Helene L.C.F."/>
            <person name="Hungria M."/>
        </authorList>
    </citation>
    <scope>NUCLEOTIDE SEQUENCE</scope>
    <source>
        <strain evidence="12">CCGE526</strain>
    </source>
</reference>
<dbReference type="PANTHER" id="PTHR33540:SF2">
    <property type="entry name" value="TRNA THREONYLCARBAMOYLADENOSINE BIOSYNTHESIS PROTEIN TSAE"/>
    <property type="match status" value="1"/>
</dbReference>
<name>A0ABT7JTX4_9HYPH</name>
<dbReference type="RefSeq" id="WP_285868825.1">
    <property type="nucleotide sequence ID" value="NZ_JARFYM010000008.1"/>
</dbReference>
<dbReference type="Proteomes" id="UP001172645">
    <property type="component" value="Unassembled WGS sequence"/>
</dbReference>
<evidence type="ECO:0000259" key="11">
    <source>
        <dbReference type="Pfam" id="PF01636"/>
    </source>
</evidence>
<keyword evidence="4" id="KW-0963">Cytoplasm</keyword>
<dbReference type="InterPro" id="IPR002575">
    <property type="entry name" value="Aminoglycoside_PTrfase"/>
</dbReference>
<dbReference type="Pfam" id="PF02367">
    <property type="entry name" value="TsaE"/>
    <property type="match status" value="1"/>
</dbReference>
<dbReference type="PANTHER" id="PTHR33540">
    <property type="entry name" value="TRNA THREONYLCARBAMOYLADENOSINE BIOSYNTHESIS PROTEIN TSAE"/>
    <property type="match status" value="1"/>
</dbReference>
<comment type="caution">
    <text evidence="12">The sequence shown here is derived from an EMBL/GenBank/DDBJ whole genome shotgun (WGS) entry which is preliminary data.</text>
</comment>
<evidence type="ECO:0000256" key="10">
    <source>
        <dbReference type="ARBA" id="ARBA00032441"/>
    </source>
</evidence>
<evidence type="ECO:0000256" key="6">
    <source>
        <dbReference type="ARBA" id="ARBA00022723"/>
    </source>
</evidence>
<comment type="similarity">
    <text evidence="2">Belongs to the TsaE family.</text>
</comment>
<evidence type="ECO:0000256" key="3">
    <source>
        <dbReference type="ARBA" id="ARBA00019010"/>
    </source>
</evidence>
<dbReference type="InterPro" id="IPR012180">
    <property type="entry name" value="Bifunc_ATPase/PTrfase"/>
</dbReference>
<comment type="subcellular location">
    <subcellularLocation>
        <location evidence="1">Cytoplasm</location>
    </subcellularLocation>
</comment>
<keyword evidence="7" id="KW-0547">Nucleotide-binding</keyword>
<evidence type="ECO:0000256" key="5">
    <source>
        <dbReference type="ARBA" id="ARBA00022694"/>
    </source>
</evidence>
<evidence type="ECO:0000313" key="13">
    <source>
        <dbReference type="Proteomes" id="UP001172645"/>
    </source>
</evidence>
<dbReference type="InterPro" id="IPR011009">
    <property type="entry name" value="Kinase-like_dom_sf"/>
</dbReference>
<accession>A0ABT7JTX4</accession>